<name>A0A1Y5R969_9RHOB</name>
<dbReference type="InterPro" id="IPR018723">
    <property type="entry name" value="DUF2254_membrane"/>
</dbReference>
<proteinExistence type="predicted"/>
<feature type="transmembrane region" description="Helical" evidence="1">
    <location>
        <begin position="109"/>
        <end position="131"/>
    </location>
</feature>
<evidence type="ECO:0000313" key="2">
    <source>
        <dbReference type="EMBL" id="SLN12064.1"/>
    </source>
</evidence>
<keyword evidence="3" id="KW-1185">Reference proteome</keyword>
<sequence length="419" mass="44614">MPSAPQLTQIAGWLRRTSRILWVRVALMSALAVVAALSALLLDPLLPATTQERFSAQTILPVLTILANGMLAVATFSLGVMVSSHRTLAQQSTPRIHRLLLQDTSTQTMLATFIGAFVFALVAIILFNAGVYSPGGAVVVFVATLGVVLAIVLSLIRWIARLTRLGSLDDALDQAEAAAAETLAYAHRMPRLGARPVAAAAGEGRFTETYGAPASGYLQRIDMDGLQEMAAAQERELLLLARPGDLVLSGQPFAKATGPMPGCDPAACFEIASSRSHDQDPRYAVQALGETASRALSPGINDPGTALEVIARLERLFWDWAQLEAEEDPPRHGRLYLHEMDKGQLLAAGFHSIARDGAGFVEVQCHLVEALSTLRGQLSASADEAIAQMLDEIGERAEAALTTTAEKARLRAALGRSGP</sequence>
<evidence type="ECO:0008006" key="4">
    <source>
        <dbReference type="Google" id="ProtNLM"/>
    </source>
</evidence>
<protein>
    <recommendedName>
        <fullName evidence="4">DUF2254 domain-containing protein</fullName>
    </recommendedName>
</protein>
<keyword evidence="1" id="KW-0812">Transmembrane</keyword>
<gene>
    <name evidence="2" type="ORF">PSA7680_00180</name>
</gene>
<keyword evidence="1" id="KW-0472">Membrane</keyword>
<feature type="transmembrane region" description="Helical" evidence="1">
    <location>
        <begin position="62"/>
        <end position="88"/>
    </location>
</feature>
<keyword evidence="1" id="KW-1133">Transmembrane helix</keyword>
<dbReference type="EMBL" id="FWFQ01000001">
    <property type="protein sequence ID" value="SLN12064.1"/>
    <property type="molecule type" value="Genomic_DNA"/>
</dbReference>
<reference evidence="2 3" key="1">
    <citation type="submission" date="2017-03" db="EMBL/GenBank/DDBJ databases">
        <authorList>
            <person name="Afonso C.L."/>
            <person name="Miller P.J."/>
            <person name="Scott M.A."/>
            <person name="Spackman E."/>
            <person name="Goraichik I."/>
            <person name="Dimitrov K.M."/>
            <person name="Suarez D.L."/>
            <person name="Swayne D.E."/>
        </authorList>
    </citation>
    <scope>NUCLEOTIDE SEQUENCE [LARGE SCALE GENOMIC DNA]</scope>
    <source>
        <strain evidence="2 3">CECT 7680</strain>
    </source>
</reference>
<dbReference type="Proteomes" id="UP000193409">
    <property type="component" value="Unassembled WGS sequence"/>
</dbReference>
<organism evidence="2 3">
    <name type="scientific">Pseudoruegeria aquimaris</name>
    <dbReference type="NCBI Taxonomy" id="393663"/>
    <lineage>
        <taxon>Bacteria</taxon>
        <taxon>Pseudomonadati</taxon>
        <taxon>Pseudomonadota</taxon>
        <taxon>Alphaproteobacteria</taxon>
        <taxon>Rhodobacterales</taxon>
        <taxon>Roseobacteraceae</taxon>
        <taxon>Pseudoruegeria</taxon>
    </lineage>
</organism>
<evidence type="ECO:0000256" key="1">
    <source>
        <dbReference type="SAM" id="Phobius"/>
    </source>
</evidence>
<dbReference type="RefSeq" id="WP_085866770.1">
    <property type="nucleotide sequence ID" value="NZ_FWFQ01000001.1"/>
</dbReference>
<evidence type="ECO:0000313" key="3">
    <source>
        <dbReference type="Proteomes" id="UP000193409"/>
    </source>
</evidence>
<feature type="transmembrane region" description="Helical" evidence="1">
    <location>
        <begin position="21"/>
        <end position="42"/>
    </location>
</feature>
<feature type="transmembrane region" description="Helical" evidence="1">
    <location>
        <begin position="137"/>
        <end position="160"/>
    </location>
</feature>
<dbReference type="AlphaFoldDB" id="A0A1Y5R969"/>
<dbReference type="OrthoDB" id="2955631at2"/>
<accession>A0A1Y5R969</accession>
<dbReference type="Pfam" id="PF10011">
    <property type="entry name" value="DUF2254"/>
    <property type="match status" value="1"/>
</dbReference>